<feature type="chain" id="PRO_5004555792" description="Concanavalin A-like lectin/glucanase" evidence="2">
    <location>
        <begin position="24"/>
        <end position="264"/>
    </location>
</feature>
<keyword evidence="2" id="KW-0732">Signal</keyword>
<feature type="signal peptide" evidence="2">
    <location>
        <begin position="1"/>
        <end position="23"/>
    </location>
</feature>
<feature type="region of interest" description="Disordered" evidence="1">
    <location>
        <begin position="197"/>
        <end position="222"/>
    </location>
</feature>
<proteinExistence type="predicted"/>
<dbReference type="HOGENOM" id="CLU_081164_0_1_1"/>
<dbReference type="OMA" id="YSPENAW"/>
<dbReference type="Proteomes" id="UP000030669">
    <property type="component" value="Unassembled WGS sequence"/>
</dbReference>
<sequence length="264" mass="27922">MKTSTRVLLAIYALCNLSGTLSALVNTTIDDTYGDPLTGAQVSYAPESAWNAEGPGTTCAGCTAHPAQASMYDLTWHDGTFSVTPGSDNDTGSILSLSVPFNGSVLYVFCALTFTYDHPAGNSDMQFFIDGARVGAFELAPNGSTAYTYQYPVYVNESIPVGQHVFSLESGHAGNKSLVIFDYLVYSHEENLSEVSTLAPLSTSPQSPTSPTSPAESPAATSAGSWSAAAPKIKAGAFTGGALPILFLSAGWTIWEESRMYWYT</sequence>
<dbReference type="GeneID" id="19302486"/>
<dbReference type="AlphaFoldDB" id="S7PXQ2"/>
<dbReference type="OrthoDB" id="3245657at2759"/>
<evidence type="ECO:0000256" key="1">
    <source>
        <dbReference type="SAM" id="MobiDB-lite"/>
    </source>
</evidence>
<evidence type="ECO:0008006" key="5">
    <source>
        <dbReference type="Google" id="ProtNLM"/>
    </source>
</evidence>
<keyword evidence="4" id="KW-1185">Reference proteome</keyword>
<dbReference type="RefSeq" id="XP_007869457.1">
    <property type="nucleotide sequence ID" value="XM_007871266.1"/>
</dbReference>
<evidence type="ECO:0000313" key="3">
    <source>
        <dbReference type="EMBL" id="EPQ52293.1"/>
    </source>
</evidence>
<protein>
    <recommendedName>
        <fullName evidence="5">Concanavalin A-like lectin/glucanase</fullName>
    </recommendedName>
</protein>
<name>S7PXQ2_GLOTA</name>
<dbReference type="KEGG" id="gtr:GLOTRDRAFT_132411"/>
<dbReference type="eggNOG" id="ENOG502SR9E">
    <property type="taxonomic scope" value="Eukaryota"/>
</dbReference>
<reference evidence="3 4" key="1">
    <citation type="journal article" date="2012" name="Science">
        <title>The Paleozoic origin of enzymatic lignin decomposition reconstructed from 31 fungal genomes.</title>
        <authorList>
            <person name="Floudas D."/>
            <person name="Binder M."/>
            <person name="Riley R."/>
            <person name="Barry K."/>
            <person name="Blanchette R.A."/>
            <person name="Henrissat B."/>
            <person name="Martinez A.T."/>
            <person name="Otillar R."/>
            <person name="Spatafora J.W."/>
            <person name="Yadav J.S."/>
            <person name="Aerts A."/>
            <person name="Benoit I."/>
            <person name="Boyd A."/>
            <person name="Carlson A."/>
            <person name="Copeland A."/>
            <person name="Coutinho P.M."/>
            <person name="de Vries R.P."/>
            <person name="Ferreira P."/>
            <person name="Findley K."/>
            <person name="Foster B."/>
            <person name="Gaskell J."/>
            <person name="Glotzer D."/>
            <person name="Gorecki P."/>
            <person name="Heitman J."/>
            <person name="Hesse C."/>
            <person name="Hori C."/>
            <person name="Igarashi K."/>
            <person name="Jurgens J.A."/>
            <person name="Kallen N."/>
            <person name="Kersten P."/>
            <person name="Kohler A."/>
            <person name="Kuees U."/>
            <person name="Kumar T.K.A."/>
            <person name="Kuo A."/>
            <person name="LaButti K."/>
            <person name="Larrondo L.F."/>
            <person name="Lindquist E."/>
            <person name="Ling A."/>
            <person name="Lombard V."/>
            <person name="Lucas S."/>
            <person name="Lundell T."/>
            <person name="Martin R."/>
            <person name="McLaughlin D.J."/>
            <person name="Morgenstern I."/>
            <person name="Morin E."/>
            <person name="Murat C."/>
            <person name="Nagy L.G."/>
            <person name="Nolan M."/>
            <person name="Ohm R.A."/>
            <person name="Patyshakuliyeva A."/>
            <person name="Rokas A."/>
            <person name="Ruiz-Duenas F.J."/>
            <person name="Sabat G."/>
            <person name="Salamov A."/>
            <person name="Samejima M."/>
            <person name="Schmutz J."/>
            <person name="Slot J.C."/>
            <person name="St John F."/>
            <person name="Stenlid J."/>
            <person name="Sun H."/>
            <person name="Sun S."/>
            <person name="Syed K."/>
            <person name="Tsang A."/>
            <person name="Wiebenga A."/>
            <person name="Young D."/>
            <person name="Pisabarro A."/>
            <person name="Eastwood D.C."/>
            <person name="Martin F."/>
            <person name="Cullen D."/>
            <person name="Grigoriev I.V."/>
            <person name="Hibbett D.S."/>
        </authorList>
    </citation>
    <scope>NUCLEOTIDE SEQUENCE [LARGE SCALE GENOMIC DNA]</scope>
    <source>
        <strain evidence="3 4">ATCC 11539</strain>
    </source>
</reference>
<organism evidence="3 4">
    <name type="scientific">Gloeophyllum trabeum (strain ATCC 11539 / FP-39264 / Madison 617)</name>
    <name type="common">Brown rot fungus</name>
    <dbReference type="NCBI Taxonomy" id="670483"/>
    <lineage>
        <taxon>Eukaryota</taxon>
        <taxon>Fungi</taxon>
        <taxon>Dikarya</taxon>
        <taxon>Basidiomycota</taxon>
        <taxon>Agaricomycotina</taxon>
        <taxon>Agaricomycetes</taxon>
        <taxon>Gloeophyllales</taxon>
        <taxon>Gloeophyllaceae</taxon>
        <taxon>Gloeophyllum</taxon>
    </lineage>
</organism>
<evidence type="ECO:0000313" key="4">
    <source>
        <dbReference type="Proteomes" id="UP000030669"/>
    </source>
</evidence>
<dbReference type="EMBL" id="KB469308">
    <property type="protein sequence ID" value="EPQ52293.1"/>
    <property type="molecule type" value="Genomic_DNA"/>
</dbReference>
<gene>
    <name evidence="3" type="ORF">GLOTRDRAFT_132411</name>
</gene>
<evidence type="ECO:0000256" key="2">
    <source>
        <dbReference type="SAM" id="SignalP"/>
    </source>
</evidence>
<accession>S7PXQ2</accession>
<dbReference type="STRING" id="670483.S7PXQ2"/>